<comment type="caution">
    <text evidence="2">The sequence shown here is derived from an EMBL/GenBank/DDBJ whole genome shotgun (WGS) entry which is preliminary data.</text>
</comment>
<dbReference type="EMBL" id="CYRY02018619">
    <property type="protein sequence ID" value="VCW96587.1"/>
    <property type="molecule type" value="Genomic_DNA"/>
</dbReference>
<evidence type="ECO:0000256" key="1">
    <source>
        <dbReference type="SAM" id="MobiDB-lite"/>
    </source>
</evidence>
<dbReference type="Proteomes" id="UP000269945">
    <property type="component" value="Unassembled WGS sequence"/>
</dbReference>
<reference evidence="2 3" key="1">
    <citation type="submission" date="2018-10" db="EMBL/GenBank/DDBJ databases">
        <authorList>
            <person name="Ekblom R."/>
            <person name="Jareborg N."/>
        </authorList>
    </citation>
    <scope>NUCLEOTIDE SEQUENCE [LARGE SCALE GENOMIC DNA]</scope>
    <source>
        <tissue evidence="2">Muscle</tissue>
    </source>
</reference>
<organism evidence="2 3">
    <name type="scientific">Gulo gulo</name>
    <name type="common">Wolverine</name>
    <name type="synonym">Gluton</name>
    <dbReference type="NCBI Taxonomy" id="48420"/>
    <lineage>
        <taxon>Eukaryota</taxon>
        <taxon>Metazoa</taxon>
        <taxon>Chordata</taxon>
        <taxon>Craniata</taxon>
        <taxon>Vertebrata</taxon>
        <taxon>Euteleostomi</taxon>
        <taxon>Mammalia</taxon>
        <taxon>Eutheria</taxon>
        <taxon>Laurasiatheria</taxon>
        <taxon>Carnivora</taxon>
        <taxon>Caniformia</taxon>
        <taxon>Musteloidea</taxon>
        <taxon>Mustelidae</taxon>
        <taxon>Guloninae</taxon>
        <taxon>Gulo</taxon>
    </lineage>
</organism>
<feature type="region of interest" description="Disordered" evidence="1">
    <location>
        <begin position="16"/>
        <end position="50"/>
    </location>
</feature>
<accession>A0A9X9LUM8</accession>
<keyword evidence="3" id="KW-1185">Reference proteome</keyword>
<evidence type="ECO:0000313" key="2">
    <source>
        <dbReference type="EMBL" id="VCW96587.1"/>
    </source>
</evidence>
<name>A0A9X9LUM8_GULGU</name>
<proteinExistence type="predicted"/>
<sequence length="66" mass="7145">MNSILTRGPAYGWALQGHSVEDSPGKGTDPAGRSWTWDEVTSPQEGSKARAWSARPIMDYPLPCVA</sequence>
<protein>
    <submittedName>
        <fullName evidence="2">Uncharacterized protein</fullName>
    </submittedName>
</protein>
<gene>
    <name evidence="2" type="ORF">BN2614_LOCUS4</name>
</gene>
<evidence type="ECO:0000313" key="3">
    <source>
        <dbReference type="Proteomes" id="UP000269945"/>
    </source>
</evidence>
<dbReference type="AlphaFoldDB" id="A0A9X9LUM8"/>